<dbReference type="Pfam" id="PF19094">
    <property type="entry name" value="EMC6_arch"/>
    <property type="match status" value="1"/>
</dbReference>
<feature type="transmembrane region" description="Helical" evidence="1">
    <location>
        <begin position="67"/>
        <end position="89"/>
    </location>
</feature>
<dbReference type="AlphaFoldDB" id="E3GYX0"/>
<evidence type="ECO:0000313" key="2">
    <source>
        <dbReference type="EMBL" id="ADP77502.1"/>
    </source>
</evidence>
<accession>E3GYX0</accession>
<feature type="transmembrane region" description="Helical" evidence="1">
    <location>
        <begin position="7"/>
        <end position="26"/>
    </location>
</feature>
<gene>
    <name evidence="2" type="ordered locus">Mfer_0703</name>
</gene>
<organism evidence="2 3">
    <name type="scientific">Methanothermus fervidus (strain ATCC 43054 / DSM 2088 / JCM 10308 / V24 S)</name>
    <dbReference type="NCBI Taxonomy" id="523846"/>
    <lineage>
        <taxon>Archaea</taxon>
        <taxon>Methanobacteriati</taxon>
        <taxon>Methanobacteriota</taxon>
        <taxon>Methanomada group</taxon>
        <taxon>Methanobacteria</taxon>
        <taxon>Methanobacteriales</taxon>
        <taxon>Methanothermaceae</taxon>
        <taxon>Methanothermus</taxon>
    </lineage>
</organism>
<evidence type="ECO:0000256" key="1">
    <source>
        <dbReference type="SAM" id="Phobius"/>
    </source>
</evidence>
<dbReference type="OrthoDB" id="64172at2157"/>
<evidence type="ECO:0000313" key="3">
    <source>
        <dbReference type="Proteomes" id="UP000002315"/>
    </source>
</evidence>
<sequence>MDTDAKITSIHTVSGIIAGFISYILSSGTLPIIGKNEALATFVGVIILLVVGNLCEKWFSKEEVGGFKGWFASGVIPFSLVWFLVWAMLLTMNLHPLHANPLPQGK</sequence>
<dbReference type="EMBL" id="CP002278">
    <property type="protein sequence ID" value="ADP77502.1"/>
    <property type="molecule type" value="Genomic_DNA"/>
</dbReference>
<dbReference type="KEGG" id="mfv:Mfer_0703"/>
<dbReference type="InterPro" id="IPR043941">
    <property type="entry name" value="EMC6-arch"/>
</dbReference>
<keyword evidence="3" id="KW-1185">Reference proteome</keyword>
<proteinExistence type="predicted"/>
<keyword evidence="1" id="KW-0472">Membrane</keyword>
<feature type="transmembrane region" description="Helical" evidence="1">
    <location>
        <begin position="38"/>
        <end position="55"/>
    </location>
</feature>
<keyword evidence="1" id="KW-1133">Transmembrane helix</keyword>
<keyword evidence="1" id="KW-0812">Transmembrane</keyword>
<reference evidence="2 3" key="1">
    <citation type="journal article" date="2010" name="Stand. Genomic Sci.">
        <title>Complete genome sequence of Methanothermus fervidus type strain (V24S).</title>
        <authorList>
            <person name="Anderson I."/>
            <person name="Djao O.D."/>
            <person name="Misra M."/>
            <person name="Chertkov O."/>
            <person name="Nolan M."/>
            <person name="Lucas S."/>
            <person name="Lapidus A."/>
            <person name="Del Rio T.G."/>
            <person name="Tice H."/>
            <person name="Cheng J.F."/>
            <person name="Tapia R."/>
            <person name="Han C."/>
            <person name="Goodwin L."/>
            <person name="Pitluck S."/>
            <person name="Liolios K."/>
            <person name="Ivanova N."/>
            <person name="Mavromatis K."/>
            <person name="Mikhailova N."/>
            <person name="Pati A."/>
            <person name="Brambilla E."/>
            <person name="Chen A."/>
            <person name="Palaniappan K."/>
            <person name="Land M."/>
            <person name="Hauser L."/>
            <person name="Chang Y.J."/>
            <person name="Jeffries C.D."/>
            <person name="Sikorski J."/>
            <person name="Spring S."/>
            <person name="Rohde M."/>
            <person name="Eichinger K."/>
            <person name="Huber H."/>
            <person name="Wirth R."/>
            <person name="Goker M."/>
            <person name="Detter J.C."/>
            <person name="Woyke T."/>
            <person name="Bristow J."/>
            <person name="Eisen J.A."/>
            <person name="Markowitz V."/>
            <person name="Hugenholtz P."/>
            <person name="Klenk H.P."/>
            <person name="Kyrpides N.C."/>
        </authorList>
    </citation>
    <scope>NUCLEOTIDE SEQUENCE [LARGE SCALE GENOMIC DNA]</scope>
    <source>
        <strain evidence="3">ATCC 43054 / DSM 2088 / JCM 10308 / V24 S</strain>
    </source>
</reference>
<name>E3GYX0_METFV</name>
<dbReference type="Proteomes" id="UP000002315">
    <property type="component" value="Chromosome"/>
</dbReference>
<protein>
    <submittedName>
        <fullName evidence="2">Uncharacterized protein</fullName>
    </submittedName>
</protein>
<dbReference type="HOGENOM" id="CLU_183480_0_0_2"/>
<dbReference type="STRING" id="523846.Mfer_0703"/>